<evidence type="ECO:0000256" key="1">
    <source>
        <dbReference type="SAM" id="Phobius"/>
    </source>
</evidence>
<gene>
    <name evidence="3" type="ORF">Pmgp_00073</name>
</gene>
<dbReference type="RefSeq" id="WP_134211988.1">
    <property type="nucleotide sequence ID" value="NZ_QFFZ01000001.1"/>
</dbReference>
<feature type="domain" description="Peptidase MA-like" evidence="2">
    <location>
        <begin position="165"/>
        <end position="291"/>
    </location>
</feature>
<protein>
    <recommendedName>
        <fullName evidence="2">Peptidase MA-like domain-containing protein</fullName>
    </recommendedName>
</protein>
<keyword evidence="1" id="KW-1133">Transmembrane helix</keyword>
<keyword evidence="1" id="KW-0472">Membrane</keyword>
<evidence type="ECO:0000313" key="4">
    <source>
        <dbReference type="Proteomes" id="UP000297597"/>
    </source>
</evidence>
<reference evidence="3 4" key="1">
    <citation type="journal article" date="2018" name="Environ. Microbiol.">
        <title>Novel energy conservation strategies and behaviour of Pelotomaculum schinkii driving syntrophic propionate catabolism.</title>
        <authorList>
            <person name="Hidalgo-Ahumada C.A.P."/>
            <person name="Nobu M.K."/>
            <person name="Narihiro T."/>
            <person name="Tamaki H."/>
            <person name="Liu W.T."/>
            <person name="Kamagata Y."/>
            <person name="Stams A.J.M."/>
            <person name="Imachi H."/>
            <person name="Sousa D.Z."/>
        </authorList>
    </citation>
    <scope>NUCLEOTIDE SEQUENCE [LARGE SCALE GENOMIC DNA]</scope>
    <source>
        <strain evidence="3 4">MGP</strain>
    </source>
</reference>
<dbReference type="AlphaFoldDB" id="A0A4Y7RXV4"/>
<dbReference type="EMBL" id="QFFZ01000001">
    <property type="protein sequence ID" value="TEB13673.1"/>
    <property type="molecule type" value="Genomic_DNA"/>
</dbReference>
<keyword evidence="1" id="KW-0812">Transmembrane</keyword>
<name>A0A4Y7RXV4_9FIRM</name>
<evidence type="ECO:0000259" key="2">
    <source>
        <dbReference type="Pfam" id="PF13485"/>
    </source>
</evidence>
<organism evidence="3 4">
    <name type="scientific">Pelotomaculum propionicicum</name>
    <dbReference type="NCBI Taxonomy" id="258475"/>
    <lineage>
        <taxon>Bacteria</taxon>
        <taxon>Bacillati</taxon>
        <taxon>Bacillota</taxon>
        <taxon>Clostridia</taxon>
        <taxon>Eubacteriales</taxon>
        <taxon>Desulfotomaculaceae</taxon>
        <taxon>Pelotomaculum</taxon>
    </lineage>
</organism>
<evidence type="ECO:0000313" key="3">
    <source>
        <dbReference type="EMBL" id="TEB13673.1"/>
    </source>
</evidence>
<proteinExistence type="predicted"/>
<feature type="transmembrane region" description="Helical" evidence="1">
    <location>
        <begin position="14"/>
        <end position="33"/>
    </location>
</feature>
<dbReference type="Proteomes" id="UP000297597">
    <property type="component" value="Unassembled WGS sequence"/>
</dbReference>
<dbReference type="InterPro" id="IPR039568">
    <property type="entry name" value="Peptidase_MA-like_dom"/>
</dbReference>
<accession>A0A4Y7RXV4</accession>
<dbReference type="OrthoDB" id="9787613at2"/>
<keyword evidence="4" id="KW-1185">Reference proteome</keyword>
<dbReference type="Pfam" id="PF13485">
    <property type="entry name" value="Peptidase_MA_2"/>
    <property type="match status" value="1"/>
</dbReference>
<comment type="caution">
    <text evidence="3">The sequence shown here is derived from an EMBL/GenBank/DDBJ whole genome shotgun (WGS) entry which is preliminary data.</text>
</comment>
<sequence length="295" mass="33440">MKPGEYKDQTGGSLLRAVKILTAAFILIMTFLGRLPAGAKTYSYWAVRELIKGYTVLSAWNMDKLTSEHFYVKFRPEDRQGAELVLATAEMFYRPVTGDFGYVPAARIPLILYSSKEELNGSFGWDAKQSAIGVYWGGAIRVLTPEVWIEEKDPARLKETFATSGPMAHELTHLMVDYLTGGNYPRWFTEGVAQYEENKITGFEFSDIYGSPGQQFYSMQDLSQNFDSLPDQYLAYREAYSAVRYIVDQYGEKTLFNLIKELGDGKNFDQALLKSLQIDSTGFEANWRAWARQGG</sequence>